<dbReference type="Pfam" id="PF02944">
    <property type="entry name" value="BESS"/>
    <property type="match status" value="1"/>
</dbReference>
<proteinExistence type="predicted"/>
<feature type="compositionally biased region" description="Basic and acidic residues" evidence="2">
    <location>
        <begin position="149"/>
        <end position="182"/>
    </location>
</feature>
<organism evidence="5 6">
    <name type="scientific">Chrysodeixis includens</name>
    <name type="common">Soybean looper</name>
    <name type="synonym">Pseudoplusia includens</name>
    <dbReference type="NCBI Taxonomy" id="689277"/>
    <lineage>
        <taxon>Eukaryota</taxon>
        <taxon>Metazoa</taxon>
        <taxon>Ecdysozoa</taxon>
        <taxon>Arthropoda</taxon>
        <taxon>Hexapoda</taxon>
        <taxon>Insecta</taxon>
        <taxon>Pterygota</taxon>
        <taxon>Neoptera</taxon>
        <taxon>Endopterygota</taxon>
        <taxon>Lepidoptera</taxon>
        <taxon>Glossata</taxon>
        <taxon>Ditrysia</taxon>
        <taxon>Noctuoidea</taxon>
        <taxon>Noctuidae</taxon>
        <taxon>Plusiinae</taxon>
        <taxon>Chrysodeixis</taxon>
    </lineage>
</organism>
<evidence type="ECO:0000256" key="2">
    <source>
        <dbReference type="SAM" id="MobiDB-lite"/>
    </source>
</evidence>
<dbReference type="PROSITE" id="PS51029">
    <property type="entry name" value="MADF"/>
    <property type="match status" value="1"/>
</dbReference>
<accession>A0A9P0C3D2</accession>
<dbReference type="InterPro" id="IPR006578">
    <property type="entry name" value="MADF-dom"/>
</dbReference>
<dbReference type="SMART" id="SM00595">
    <property type="entry name" value="MADF"/>
    <property type="match status" value="1"/>
</dbReference>
<dbReference type="EMBL" id="LR824009">
    <property type="protein sequence ID" value="CAH0605507.1"/>
    <property type="molecule type" value="Genomic_DNA"/>
</dbReference>
<dbReference type="Pfam" id="PF10545">
    <property type="entry name" value="MADF_DNA_bdg"/>
    <property type="match status" value="1"/>
</dbReference>
<evidence type="ECO:0000259" key="3">
    <source>
        <dbReference type="PROSITE" id="PS51029"/>
    </source>
</evidence>
<reference evidence="5" key="1">
    <citation type="submission" date="2021-12" db="EMBL/GenBank/DDBJ databases">
        <authorList>
            <person name="King R."/>
        </authorList>
    </citation>
    <scope>NUCLEOTIDE SEQUENCE</scope>
</reference>
<evidence type="ECO:0000313" key="5">
    <source>
        <dbReference type="EMBL" id="CAH0605507.1"/>
    </source>
</evidence>
<feature type="domain" description="BESS" evidence="4">
    <location>
        <begin position="187"/>
        <end position="226"/>
    </location>
</feature>
<comment type="subcellular location">
    <subcellularLocation>
        <location evidence="1">Nucleus</location>
    </subcellularLocation>
</comment>
<evidence type="ECO:0000256" key="1">
    <source>
        <dbReference type="PROSITE-ProRule" id="PRU00371"/>
    </source>
</evidence>
<dbReference type="GO" id="GO:0005667">
    <property type="term" value="C:transcription regulator complex"/>
    <property type="evidence" value="ECO:0007669"/>
    <property type="project" value="TreeGrafter"/>
</dbReference>
<feature type="domain" description="MADF" evidence="3">
    <location>
        <begin position="10"/>
        <end position="103"/>
    </location>
</feature>
<dbReference type="Proteomes" id="UP001154114">
    <property type="component" value="Chromosome 6"/>
</dbReference>
<evidence type="ECO:0000313" key="6">
    <source>
        <dbReference type="Proteomes" id="UP001154114"/>
    </source>
</evidence>
<dbReference type="InterPro" id="IPR039353">
    <property type="entry name" value="TF_Adf1"/>
</dbReference>
<keyword evidence="6" id="KW-1185">Reference proteome</keyword>
<dbReference type="GO" id="GO:0003677">
    <property type="term" value="F:DNA binding"/>
    <property type="evidence" value="ECO:0007669"/>
    <property type="project" value="InterPro"/>
</dbReference>
<dbReference type="PANTHER" id="PTHR12243:SF60">
    <property type="entry name" value="SI:CH211-15D5.12-RELATED"/>
    <property type="match status" value="1"/>
</dbReference>
<dbReference type="GO" id="GO:0006357">
    <property type="term" value="P:regulation of transcription by RNA polymerase II"/>
    <property type="evidence" value="ECO:0007669"/>
    <property type="project" value="TreeGrafter"/>
</dbReference>
<feature type="region of interest" description="Disordered" evidence="2">
    <location>
        <begin position="144"/>
        <end position="190"/>
    </location>
</feature>
<evidence type="ECO:0008006" key="7">
    <source>
        <dbReference type="Google" id="ProtNLM"/>
    </source>
</evidence>
<protein>
    <recommendedName>
        <fullName evidence="7">Transcription factor Adf-1</fullName>
    </recommendedName>
</protein>
<name>A0A9P0C3D2_CHRIL</name>
<keyword evidence="1" id="KW-0539">Nucleus</keyword>
<evidence type="ECO:0000259" key="4">
    <source>
        <dbReference type="PROSITE" id="PS51031"/>
    </source>
</evidence>
<dbReference type="GO" id="GO:0005634">
    <property type="term" value="C:nucleus"/>
    <property type="evidence" value="ECO:0007669"/>
    <property type="project" value="UniProtKB-SubCell"/>
</dbReference>
<dbReference type="OrthoDB" id="6147983at2759"/>
<dbReference type="PROSITE" id="PS51031">
    <property type="entry name" value="BESS"/>
    <property type="match status" value="1"/>
</dbReference>
<gene>
    <name evidence="5" type="ORF">CINC_LOCUS11480</name>
</gene>
<dbReference type="AlphaFoldDB" id="A0A9P0C3D2"/>
<dbReference type="PANTHER" id="PTHR12243">
    <property type="entry name" value="MADF DOMAIN TRANSCRIPTION FACTOR"/>
    <property type="match status" value="1"/>
</dbReference>
<sequence>MKDNQHLMIELVKIVERYPELYDLNLDSYRTRFSEEAWAKVAASVQAELNEECTVDEVKVKWKGIRSSFNRYKAKLHQNNNDSGGFKKYYLYDHLRFLEPFVRPKASPSRDQDKSCNFLYVDNSDANTHSDSIDEWNPIEIKPDLSNNFDKHETDTSEPPKKTNNEQSHQENSKKRKLMENKDAEEESEDLQFFRSILPDIRSFTIKEKRKLKMGILKLIDDIENERTDES</sequence>
<dbReference type="InterPro" id="IPR004210">
    <property type="entry name" value="BESS_motif"/>
</dbReference>